<dbReference type="InterPro" id="IPR035996">
    <property type="entry name" value="4pyrrol_Methylase_sf"/>
</dbReference>
<proteinExistence type="predicted"/>
<name>A0ABS6F0R8_9CLOT</name>
<dbReference type="EC" id="3.6.1.9" evidence="3"/>
<dbReference type="NCBIfam" id="TIGR00444">
    <property type="entry name" value="mazG"/>
    <property type="match status" value="1"/>
</dbReference>
<dbReference type="CDD" id="cd11529">
    <property type="entry name" value="NTP-PPase_MazG_Cterm"/>
    <property type="match status" value="1"/>
</dbReference>
<comment type="caution">
    <text evidence="3">The sequence shown here is derived from an EMBL/GenBank/DDBJ whole genome shotgun (WGS) entry which is preliminary data.</text>
</comment>
<dbReference type="InterPro" id="IPR024180">
    <property type="entry name" value="Tetrapyrrole_Mease/MazG_pred"/>
</dbReference>
<evidence type="ECO:0000259" key="2">
    <source>
        <dbReference type="Pfam" id="PF03819"/>
    </source>
</evidence>
<sequence>MIKILGLGPGAPEALTLGALNELKASNKIYLRTEKHPTVRYIKDMGISFNTYDFAYDKFDSFDEVYDFIAKDLISKHDEEGDIIYAVPGHPFVAEKTVNILVDLCKNNNISVDIVPAVSFIDVMMERLNIDPIEGIKVMDAFDIGNQVLDKRVGIIITQVYDPYIASEVKIKLCQYYDDDKDIYFVRAAGVKGEESIRKIPLYTLDRQEDIDYLTSIYIPSGSKGYKDFNDLLDVMEKLRSEDGCPWDREQTHHSLKKYLIEESYEVVEAIDENNEDKIIEELGDVLLQVVFHAAIGKEDGYFDIGDIINAINQKMIDRHPHVFGETRAQSSEEVLINWDKIKNKEKGYNSYSEAMLNIAKSLPALIRAEKVQSKAKKVGFDWDKVEHAMDKIIEEYYEVKDVYKDSNKARIEEEIGDLIFACVNVARFLEIDPELALNKTTDKFIKRFTFIEKTAEKKGLNLEDMSLEDMDELWNVAKNNEK</sequence>
<dbReference type="InterPro" id="IPR000878">
    <property type="entry name" value="4pyrrol_Mease"/>
</dbReference>
<keyword evidence="4" id="KW-1185">Reference proteome</keyword>
<dbReference type="InterPro" id="IPR004518">
    <property type="entry name" value="MazG-like_dom"/>
</dbReference>
<dbReference type="Gene3D" id="3.40.1010.10">
    <property type="entry name" value="Cobalt-precorrin-4 Transmethylase, Domain 1"/>
    <property type="match status" value="1"/>
</dbReference>
<protein>
    <submittedName>
        <fullName evidence="3">Nucleoside triphosphate pyrophosphohydrolase</fullName>
        <ecNumber evidence="3">3.6.1.9</ecNumber>
    </submittedName>
</protein>
<accession>A0ABS6F0R8</accession>
<dbReference type="InterPro" id="IPR048015">
    <property type="entry name" value="NTP-PPase_MazG-like_N"/>
</dbReference>
<dbReference type="NCBIfam" id="NF007113">
    <property type="entry name" value="PRK09562.1"/>
    <property type="match status" value="1"/>
</dbReference>
<dbReference type="RefSeq" id="WP_032123595.1">
    <property type="nucleotide sequence ID" value="NZ_JAHLQL010000003.1"/>
</dbReference>
<dbReference type="GO" id="GO:0047429">
    <property type="term" value="F:nucleoside triphosphate diphosphatase activity"/>
    <property type="evidence" value="ECO:0007669"/>
    <property type="project" value="UniProtKB-EC"/>
</dbReference>
<feature type="domain" description="NTP pyrophosphohydrolase MazG-like" evidence="2">
    <location>
        <begin position="251"/>
        <end position="324"/>
    </location>
</feature>
<dbReference type="PANTHER" id="PTHR30522">
    <property type="entry name" value="NUCLEOSIDE TRIPHOSPHATE PYROPHOSPHOHYDROLASE"/>
    <property type="match status" value="1"/>
</dbReference>
<dbReference type="Pfam" id="PF00590">
    <property type="entry name" value="TP_methylase"/>
    <property type="match status" value="1"/>
</dbReference>
<dbReference type="InterPro" id="IPR035013">
    <property type="entry name" value="YabN_N"/>
</dbReference>
<dbReference type="InterPro" id="IPR011551">
    <property type="entry name" value="NTP_PyrPHydrolase_MazG"/>
</dbReference>
<dbReference type="InterPro" id="IPR014777">
    <property type="entry name" value="4pyrrole_Mease_sub1"/>
</dbReference>
<dbReference type="SUPFAM" id="SSF101386">
    <property type="entry name" value="all-alpha NTP pyrophosphatases"/>
    <property type="match status" value="2"/>
</dbReference>
<dbReference type="CDD" id="cd11528">
    <property type="entry name" value="NTP-PPase_MazG_Nterm"/>
    <property type="match status" value="1"/>
</dbReference>
<dbReference type="PANTHER" id="PTHR30522:SF0">
    <property type="entry name" value="NUCLEOSIDE TRIPHOSPHATE PYROPHOSPHOHYDROLASE"/>
    <property type="match status" value="1"/>
</dbReference>
<keyword evidence="3" id="KW-0378">Hydrolase</keyword>
<dbReference type="CDD" id="cd11723">
    <property type="entry name" value="YabN_N_like"/>
    <property type="match status" value="1"/>
</dbReference>
<evidence type="ECO:0000259" key="1">
    <source>
        <dbReference type="Pfam" id="PF00590"/>
    </source>
</evidence>
<organism evidence="3 4">
    <name type="scientific">Clostridium simiarum</name>
    <dbReference type="NCBI Taxonomy" id="2841506"/>
    <lineage>
        <taxon>Bacteria</taxon>
        <taxon>Bacillati</taxon>
        <taxon>Bacillota</taxon>
        <taxon>Clostridia</taxon>
        <taxon>Eubacteriales</taxon>
        <taxon>Clostridiaceae</taxon>
        <taxon>Clostridium</taxon>
    </lineage>
</organism>
<gene>
    <name evidence="3" type="primary">mazG</name>
    <name evidence="3" type="ORF">KQI89_10040</name>
</gene>
<reference evidence="3 4" key="1">
    <citation type="submission" date="2021-06" db="EMBL/GenBank/DDBJ databases">
        <authorList>
            <person name="Sun Q."/>
            <person name="Li D."/>
        </authorList>
    </citation>
    <scope>NUCLEOTIDE SEQUENCE [LARGE SCALE GENOMIC DNA]</scope>
    <source>
        <strain evidence="3 4">MSJ-4</strain>
    </source>
</reference>
<dbReference type="Proteomes" id="UP000736583">
    <property type="component" value="Unassembled WGS sequence"/>
</dbReference>
<feature type="domain" description="NTP pyrophosphohydrolase MazG-like" evidence="2">
    <location>
        <begin position="387"/>
        <end position="448"/>
    </location>
</feature>
<dbReference type="PIRSF" id="PIRSF002845">
    <property type="entry name" value="Ttrprl_mtas_MazG"/>
    <property type="match status" value="1"/>
</dbReference>
<dbReference type="Pfam" id="PF03819">
    <property type="entry name" value="MazG"/>
    <property type="match status" value="2"/>
</dbReference>
<evidence type="ECO:0000313" key="4">
    <source>
        <dbReference type="Proteomes" id="UP000736583"/>
    </source>
</evidence>
<evidence type="ECO:0000313" key="3">
    <source>
        <dbReference type="EMBL" id="MBU5592099.1"/>
    </source>
</evidence>
<dbReference type="EMBL" id="JAHLQL010000003">
    <property type="protein sequence ID" value="MBU5592099.1"/>
    <property type="molecule type" value="Genomic_DNA"/>
</dbReference>
<dbReference type="SUPFAM" id="SSF53790">
    <property type="entry name" value="Tetrapyrrole methylase"/>
    <property type="match status" value="1"/>
</dbReference>
<dbReference type="InterPro" id="IPR048011">
    <property type="entry name" value="NTP-PPase_MazG-like_C"/>
</dbReference>
<dbReference type="Gene3D" id="1.10.287.1080">
    <property type="entry name" value="MazG-like"/>
    <property type="match status" value="2"/>
</dbReference>
<feature type="domain" description="Tetrapyrrole methylase" evidence="1">
    <location>
        <begin position="3"/>
        <end position="202"/>
    </location>
</feature>